<sequence>MKANSARGIRSAGVVSISPQSVECSYRGSALHDIGCLDNQPETMIGGRIASTILPISNIRSMRSWKALPFVIAAIVQPGSGQDISTIASAPSKWVHPGAMISQSQLDFVKAKVSKGEQPWADAYDALMEDEYVSNPQAPSPHVIVECGPYSDPDVGCKAERDDSLAAYANALAWAINGTEAYAQQAIRIMDAYSSTIEGHNNTNAPLQSGWVGSVWARTGEIIRYTDAGWSDDGIKQFEDMLRDVYMPLTVNGTTGTANWELVMTEAAIMMAVFLEDADSYNTAMNWHLKRVPATVYMTSDGEYPVAARGHSSSPDAIIDWWFNQTTFKENGQSQETCRDLEHTGYSFASMAHVAETSRIQGTDLYKEDLGTRLRYALEFHSQFENGASAPSWLCGGELKLSLRAVTEVGFNALSFRMGIDMPQTENLTVKQRPAENNGLFVAYETLTHAQNDA</sequence>
<dbReference type="Gene3D" id="1.50.10.100">
    <property type="entry name" value="Chondroitin AC/alginate lyase"/>
    <property type="match status" value="1"/>
</dbReference>
<keyword evidence="2 4" id="KW-0456">Lyase</keyword>
<evidence type="ECO:0000256" key="1">
    <source>
        <dbReference type="ARBA" id="ARBA00022729"/>
    </source>
</evidence>
<accession>A0ABQ6WFV6</accession>
<dbReference type="EMBL" id="ML735758">
    <property type="protein sequence ID" value="KAE8416024.1"/>
    <property type="molecule type" value="Genomic_DNA"/>
</dbReference>
<dbReference type="SUPFAM" id="SSF48230">
    <property type="entry name" value="Chondroitin AC/alginate lyase"/>
    <property type="match status" value="1"/>
</dbReference>
<gene>
    <name evidence="4" type="ORF">BDV36DRAFT_284895</name>
</gene>
<dbReference type="InterPro" id="IPR008397">
    <property type="entry name" value="Alginate_lyase_dom"/>
</dbReference>
<organism evidence="4 5">
    <name type="scientific">Aspergillus pseudocaelatus</name>
    <dbReference type="NCBI Taxonomy" id="1825620"/>
    <lineage>
        <taxon>Eukaryota</taxon>
        <taxon>Fungi</taxon>
        <taxon>Dikarya</taxon>
        <taxon>Ascomycota</taxon>
        <taxon>Pezizomycotina</taxon>
        <taxon>Eurotiomycetes</taxon>
        <taxon>Eurotiomycetidae</taxon>
        <taxon>Eurotiales</taxon>
        <taxon>Aspergillaceae</taxon>
        <taxon>Aspergillus</taxon>
        <taxon>Aspergillus subgen. Circumdati</taxon>
    </lineage>
</organism>
<evidence type="ECO:0000313" key="4">
    <source>
        <dbReference type="EMBL" id="KAE8416024.1"/>
    </source>
</evidence>
<reference evidence="4 5" key="1">
    <citation type="submission" date="2019-04" db="EMBL/GenBank/DDBJ databases">
        <authorList>
            <consortium name="DOE Joint Genome Institute"/>
            <person name="Mondo S."/>
            <person name="Kjaerbolling I."/>
            <person name="Vesth T."/>
            <person name="Frisvad J.C."/>
            <person name="Nybo J.L."/>
            <person name="Theobald S."/>
            <person name="Kildgaard S."/>
            <person name="Isbrandt T."/>
            <person name="Kuo A."/>
            <person name="Sato A."/>
            <person name="Lyhne E.K."/>
            <person name="Kogle M.E."/>
            <person name="Wiebenga A."/>
            <person name="Kun R.S."/>
            <person name="Lubbers R.J."/>
            <person name="Makela M.R."/>
            <person name="Barry K."/>
            <person name="Chovatia M."/>
            <person name="Clum A."/>
            <person name="Daum C."/>
            <person name="Haridas S."/>
            <person name="He G."/>
            <person name="LaButti K."/>
            <person name="Lipzen A."/>
            <person name="Riley R."/>
            <person name="Salamov A."/>
            <person name="Simmons B.A."/>
            <person name="Magnuson J.K."/>
            <person name="Henrissat B."/>
            <person name="Mortensen U.H."/>
            <person name="Larsen T.O."/>
            <person name="Devries R.P."/>
            <person name="Grigoriev I.V."/>
            <person name="Machida M."/>
            <person name="Baker S.E."/>
            <person name="Andersen M.R."/>
            <person name="Cantor M.N."/>
            <person name="Hua S.X."/>
        </authorList>
    </citation>
    <scope>NUCLEOTIDE SEQUENCE [LARGE SCALE GENOMIC DNA]</scope>
    <source>
        <strain evidence="4 5">CBS 117616</strain>
    </source>
</reference>
<protein>
    <submittedName>
        <fullName evidence="4">Chondroitin AC/alginate lyase</fullName>
    </submittedName>
</protein>
<keyword evidence="5" id="KW-1185">Reference proteome</keyword>
<dbReference type="GO" id="GO:0016829">
    <property type="term" value="F:lyase activity"/>
    <property type="evidence" value="ECO:0007669"/>
    <property type="project" value="UniProtKB-KW"/>
</dbReference>
<dbReference type="Proteomes" id="UP000325395">
    <property type="component" value="Unassembled WGS sequence"/>
</dbReference>
<name>A0ABQ6WFV6_9EURO</name>
<evidence type="ECO:0000259" key="3">
    <source>
        <dbReference type="Pfam" id="PF05426"/>
    </source>
</evidence>
<proteinExistence type="predicted"/>
<feature type="domain" description="Alginate lyase" evidence="3">
    <location>
        <begin position="162"/>
        <end position="384"/>
    </location>
</feature>
<keyword evidence="1" id="KW-0732">Signal</keyword>
<dbReference type="Pfam" id="PF05426">
    <property type="entry name" value="Alginate_lyase"/>
    <property type="match status" value="1"/>
</dbReference>
<dbReference type="InterPro" id="IPR008929">
    <property type="entry name" value="Chondroitin_lyas"/>
</dbReference>
<evidence type="ECO:0000256" key="2">
    <source>
        <dbReference type="ARBA" id="ARBA00023239"/>
    </source>
</evidence>
<evidence type="ECO:0000313" key="5">
    <source>
        <dbReference type="Proteomes" id="UP000325395"/>
    </source>
</evidence>